<evidence type="ECO:0000256" key="3">
    <source>
        <dbReference type="SAM" id="MobiDB-lite"/>
    </source>
</evidence>
<feature type="transmembrane region" description="Helical" evidence="4">
    <location>
        <begin position="40"/>
        <end position="60"/>
    </location>
</feature>
<dbReference type="GO" id="GO:0005840">
    <property type="term" value="C:ribosome"/>
    <property type="evidence" value="ECO:0007669"/>
    <property type="project" value="UniProtKB-KW"/>
</dbReference>
<dbReference type="AlphaFoldDB" id="A0ABD1NPF7"/>
<evidence type="ECO:0000313" key="7">
    <source>
        <dbReference type="Proteomes" id="UP001604336"/>
    </source>
</evidence>
<evidence type="ECO:0000259" key="5">
    <source>
        <dbReference type="Pfam" id="PF00542"/>
    </source>
</evidence>
<evidence type="ECO:0000256" key="1">
    <source>
        <dbReference type="ARBA" id="ARBA00022980"/>
    </source>
</evidence>
<keyword evidence="4" id="KW-0472">Membrane</keyword>
<proteinExistence type="predicted"/>
<feature type="domain" description="Large ribosomal subunit protein bL12 C-terminal" evidence="5">
    <location>
        <begin position="216"/>
        <end position="253"/>
    </location>
</feature>
<dbReference type="Proteomes" id="UP001604336">
    <property type="component" value="Unassembled WGS sequence"/>
</dbReference>
<sequence length="291" mass="32717">MIWCTRERASLGSRLVKRASGPKSMAHFEPEGSKKPRTRLFLSVLQGIIALNGGFLVDLVNHYCRKLKMSLIGQLRHRLPYVYFRKPIGAPATVPCLINLFGVTRNFAQPAIKEEDEEEEVEIDQRRLPADYNPKTFDPTEHRSPPTERVWRLVDEISGLTLVEAAELSSILMKKLSMKELPVIGVMKPGAAGVAAVSMKASMAAKEEKKPEKTAFELKMESFDSASKLKVIKEIRSFTDFGLKEAKDLVEKLKLIRANFFLCPSWIHITLKYCNLINKATLSHTGNGTEC</sequence>
<dbReference type="EMBL" id="JBFOLK010000663">
    <property type="protein sequence ID" value="KAL2453493.1"/>
    <property type="molecule type" value="Genomic_DNA"/>
</dbReference>
<dbReference type="CDD" id="cd00387">
    <property type="entry name" value="Ribosomal_L7_L12"/>
    <property type="match status" value="1"/>
</dbReference>
<dbReference type="PANTHER" id="PTHR45987">
    <property type="entry name" value="39S RIBOSOMAL PROTEIN L12"/>
    <property type="match status" value="1"/>
</dbReference>
<protein>
    <submittedName>
        <fullName evidence="6">Ribosomal protein L7/L12</fullName>
    </submittedName>
</protein>
<dbReference type="Gene3D" id="3.30.1390.10">
    <property type="match status" value="1"/>
</dbReference>
<evidence type="ECO:0000256" key="4">
    <source>
        <dbReference type="SAM" id="Phobius"/>
    </source>
</evidence>
<accession>A0ABD1NPF7</accession>
<comment type="caution">
    <text evidence="6">The sequence shown here is derived from an EMBL/GenBank/DDBJ whole genome shotgun (WGS) entry which is preliminary data.</text>
</comment>
<evidence type="ECO:0000313" key="6">
    <source>
        <dbReference type="EMBL" id="KAL2453493.1"/>
    </source>
</evidence>
<dbReference type="InterPro" id="IPR013823">
    <property type="entry name" value="Ribosomal_bL12_C"/>
</dbReference>
<organism evidence="6 7">
    <name type="scientific">Abeliophyllum distichum</name>
    <dbReference type="NCBI Taxonomy" id="126358"/>
    <lineage>
        <taxon>Eukaryota</taxon>
        <taxon>Viridiplantae</taxon>
        <taxon>Streptophyta</taxon>
        <taxon>Embryophyta</taxon>
        <taxon>Tracheophyta</taxon>
        <taxon>Spermatophyta</taxon>
        <taxon>Magnoliopsida</taxon>
        <taxon>eudicotyledons</taxon>
        <taxon>Gunneridae</taxon>
        <taxon>Pentapetalae</taxon>
        <taxon>asterids</taxon>
        <taxon>lamiids</taxon>
        <taxon>Lamiales</taxon>
        <taxon>Oleaceae</taxon>
        <taxon>Forsythieae</taxon>
        <taxon>Abeliophyllum</taxon>
    </lineage>
</organism>
<feature type="region of interest" description="Disordered" evidence="3">
    <location>
        <begin position="114"/>
        <end position="145"/>
    </location>
</feature>
<keyword evidence="2" id="KW-0687">Ribonucleoprotein</keyword>
<dbReference type="GO" id="GO:1990904">
    <property type="term" value="C:ribonucleoprotein complex"/>
    <property type="evidence" value="ECO:0007669"/>
    <property type="project" value="UniProtKB-KW"/>
</dbReference>
<dbReference type="SUPFAM" id="SSF54736">
    <property type="entry name" value="ClpS-like"/>
    <property type="match status" value="1"/>
</dbReference>
<keyword evidence="7" id="KW-1185">Reference proteome</keyword>
<gene>
    <name evidence="6" type="ORF">Adt_49007</name>
</gene>
<keyword evidence="4" id="KW-0812">Transmembrane</keyword>
<dbReference type="Pfam" id="PF00542">
    <property type="entry name" value="Ribosomal_L12"/>
    <property type="match status" value="1"/>
</dbReference>
<dbReference type="InterPro" id="IPR036235">
    <property type="entry name" value="Ribosomal_bL12_oligo_N_sf"/>
</dbReference>
<dbReference type="InterPro" id="IPR014719">
    <property type="entry name" value="Ribosomal_bL12_C/ClpS-like"/>
</dbReference>
<dbReference type="PANTHER" id="PTHR45987:SF1">
    <property type="entry name" value="50S RIBOSOMAL PROTEIN L7_L12-RELATED"/>
    <property type="match status" value="1"/>
</dbReference>
<reference evidence="7" key="1">
    <citation type="submission" date="2024-07" db="EMBL/GenBank/DDBJ databases">
        <title>Two chromosome-level genome assemblies of Korean endemic species Abeliophyllum distichum and Forsythia ovata (Oleaceae).</title>
        <authorList>
            <person name="Jang H."/>
        </authorList>
    </citation>
    <scope>NUCLEOTIDE SEQUENCE [LARGE SCALE GENOMIC DNA]</scope>
</reference>
<keyword evidence="1 6" id="KW-0689">Ribosomal protein</keyword>
<dbReference type="SUPFAM" id="SSF48300">
    <property type="entry name" value="Ribosomal protein L7/12, oligomerisation (N-terminal) domain"/>
    <property type="match status" value="1"/>
</dbReference>
<keyword evidence="4" id="KW-1133">Transmembrane helix</keyword>
<dbReference type="InterPro" id="IPR000206">
    <property type="entry name" value="Ribosomal_bL12"/>
</dbReference>
<evidence type="ECO:0000256" key="2">
    <source>
        <dbReference type="ARBA" id="ARBA00023274"/>
    </source>
</evidence>
<name>A0ABD1NPF7_9LAMI</name>